<comment type="catalytic activity">
    <reaction evidence="1">
        <text>Hydrolyzes the link between N-acetylmuramoyl residues and L-amino acid residues in certain cell-wall glycopeptides.</text>
        <dbReference type="EC" id="3.5.1.28"/>
    </reaction>
</comment>
<dbReference type="InterPro" id="IPR002508">
    <property type="entry name" value="MurNAc-LAA_cat"/>
</dbReference>
<dbReference type="GO" id="GO:0008745">
    <property type="term" value="F:N-acetylmuramoyl-L-alanine amidase activity"/>
    <property type="evidence" value="ECO:0007669"/>
    <property type="project" value="UniProtKB-EC"/>
</dbReference>
<keyword evidence="3" id="KW-0378">Hydrolase</keyword>
<accession>A0A9D7SK89</accession>
<dbReference type="GO" id="GO:0030288">
    <property type="term" value="C:outer membrane-bounded periplasmic space"/>
    <property type="evidence" value="ECO:0007669"/>
    <property type="project" value="TreeGrafter"/>
</dbReference>
<evidence type="ECO:0000313" key="6">
    <source>
        <dbReference type="EMBL" id="MBK9797997.1"/>
    </source>
</evidence>
<dbReference type="PANTHER" id="PTHR30404:SF0">
    <property type="entry name" value="N-ACETYLMURAMOYL-L-ALANINE AMIDASE AMIC"/>
    <property type="match status" value="1"/>
</dbReference>
<dbReference type="SUPFAM" id="SSF53187">
    <property type="entry name" value="Zn-dependent exopeptidases"/>
    <property type="match status" value="1"/>
</dbReference>
<sequence>MIRLPSLLLTFSLLAWGQTPNPASPHAPPPRLKVMLDPGHGGDDGGAKGHKGLTEKAAALAIAKATGARLEAAGFQAVYTREDDSFIPLWDRARAANAQGADIFISLHLNAARAKGAWGSEVFFLSLGKGDDDDVVALENAGAGPMGSGPDSVVASILDDLAQKAFLQDSERLAVAVQGKLNRLARIKERGVKQAPFIVLRGAAMPAILVEVAFISNPVEEAKLKDPAFQAKVAEAITMGVRLYFAETNGTVRRRLVGGPD</sequence>
<dbReference type="Pfam" id="PF01520">
    <property type="entry name" value="Amidase_3"/>
    <property type="match status" value="1"/>
</dbReference>
<proteinExistence type="predicted"/>
<feature type="domain" description="MurNAc-LAA" evidence="5">
    <location>
        <begin position="93"/>
        <end position="242"/>
    </location>
</feature>
<dbReference type="CDD" id="cd02696">
    <property type="entry name" value="MurNAc-LAA"/>
    <property type="match status" value="1"/>
</dbReference>
<evidence type="ECO:0000256" key="4">
    <source>
        <dbReference type="SAM" id="SignalP"/>
    </source>
</evidence>
<evidence type="ECO:0000256" key="1">
    <source>
        <dbReference type="ARBA" id="ARBA00001561"/>
    </source>
</evidence>
<evidence type="ECO:0000256" key="3">
    <source>
        <dbReference type="ARBA" id="ARBA00022801"/>
    </source>
</evidence>
<dbReference type="AlphaFoldDB" id="A0A9D7SK89"/>
<organism evidence="6 7">
    <name type="scientific">Candidatus Geothrix skivensis</name>
    <dbReference type="NCBI Taxonomy" id="2954439"/>
    <lineage>
        <taxon>Bacteria</taxon>
        <taxon>Pseudomonadati</taxon>
        <taxon>Acidobacteriota</taxon>
        <taxon>Holophagae</taxon>
        <taxon>Holophagales</taxon>
        <taxon>Holophagaceae</taxon>
        <taxon>Geothrix</taxon>
    </lineage>
</organism>
<evidence type="ECO:0000313" key="7">
    <source>
        <dbReference type="Proteomes" id="UP000886657"/>
    </source>
</evidence>
<feature type="signal peptide" evidence="4">
    <location>
        <begin position="1"/>
        <end position="17"/>
    </location>
</feature>
<dbReference type="EMBL" id="JADKIO010000013">
    <property type="protein sequence ID" value="MBK9797997.1"/>
    <property type="molecule type" value="Genomic_DNA"/>
</dbReference>
<evidence type="ECO:0000259" key="5">
    <source>
        <dbReference type="SMART" id="SM00646"/>
    </source>
</evidence>
<dbReference type="GO" id="GO:0009253">
    <property type="term" value="P:peptidoglycan catabolic process"/>
    <property type="evidence" value="ECO:0007669"/>
    <property type="project" value="InterPro"/>
</dbReference>
<dbReference type="Gene3D" id="3.40.630.40">
    <property type="entry name" value="Zn-dependent exopeptidases"/>
    <property type="match status" value="1"/>
</dbReference>
<dbReference type="InterPro" id="IPR050695">
    <property type="entry name" value="N-acetylmuramoyl_amidase_3"/>
</dbReference>
<name>A0A9D7SK89_9BACT</name>
<dbReference type="Proteomes" id="UP000886657">
    <property type="component" value="Unassembled WGS sequence"/>
</dbReference>
<evidence type="ECO:0000256" key="2">
    <source>
        <dbReference type="ARBA" id="ARBA00011901"/>
    </source>
</evidence>
<dbReference type="EC" id="3.5.1.28" evidence="2"/>
<gene>
    <name evidence="6" type="ORF">IPP58_16255</name>
</gene>
<comment type="caution">
    <text evidence="6">The sequence shown here is derived from an EMBL/GenBank/DDBJ whole genome shotgun (WGS) entry which is preliminary data.</text>
</comment>
<feature type="chain" id="PRO_5038898536" description="N-acetylmuramoyl-L-alanine amidase" evidence="4">
    <location>
        <begin position="18"/>
        <end position="261"/>
    </location>
</feature>
<dbReference type="SMART" id="SM00646">
    <property type="entry name" value="Ami_3"/>
    <property type="match status" value="1"/>
</dbReference>
<protein>
    <recommendedName>
        <fullName evidence="2">N-acetylmuramoyl-L-alanine amidase</fullName>
        <ecNumber evidence="2">3.5.1.28</ecNumber>
    </recommendedName>
</protein>
<keyword evidence="4" id="KW-0732">Signal</keyword>
<reference evidence="6" key="1">
    <citation type="submission" date="2020-10" db="EMBL/GenBank/DDBJ databases">
        <title>Connecting structure to function with the recovery of over 1000 high-quality activated sludge metagenome-assembled genomes encoding full-length rRNA genes using long-read sequencing.</title>
        <authorList>
            <person name="Singleton C.M."/>
            <person name="Petriglieri F."/>
            <person name="Kristensen J.M."/>
            <person name="Kirkegaard R.H."/>
            <person name="Michaelsen T.Y."/>
            <person name="Andersen M.H."/>
            <person name="Karst S.M."/>
            <person name="Dueholm M.S."/>
            <person name="Nielsen P.H."/>
            <person name="Albertsen M."/>
        </authorList>
    </citation>
    <scope>NUCLEOTIDE SEQUENCE</scope>
    <source>
        <strain evidence="6">Skiv_18-Q3-R9-52_MAXAC.067</strain>
    </source>
</reference>
<dbReference type="PANTHER" id="PTHR30404">
    <property type="entry name" value="N-ACETYLMURAMOYL-L-ALANINE AMIDASE"/>
    <property type="match status" value="1"/>
</dbReference>